<name>A0ABR4ANH4_9LECA</name>
<reference evidence="1 2" key="1">
    <citation type="submission" date="2024-09" db="EMBL/GenBank/DDBJ databases">
        <title>Rethinking Asexuality: The Enigmatic Case of Functional Sexual Genes in Lepraria (Stereocaulaceae).</title>
        <authorList>
            <person name="Doellman M."/>
            <person name="Sun Y."/>
            <person name="Barcenas-Pena A."/>
            <person name="Lumbsch H.T."/>
            <person name="Grewe F."/>
        </authorList>
    </citation>
    <scope>NUCLEOTIDE SEQUENCE [LARGE SCALE GENOMIC DNA]</scope>
    <source>
        <strain evidence="1 2">Mercado 3170</strain>
    </source>
</reference>
<evidence type="ECO:0000313" key="1">
    <source>
        <dbReference type="EMBL" id="KAL2046262.1"/>
    </source>
</evidence>
<dbReference type="Pfam" id="PF13602">
    <property type="entry name" value="ADH_zinc_N_2"/>
    <property type="match status" value="1"/>
</dbReference>
<dbReference type="CDD" id="cd05289">
    <property type="entry name" value="MDR_like_2"/>
    <property type="match status" value="1"/>
</dbReference>
<protein>
    <recommendedName>
        <fullName evidence="3">Alcohol dehydrogenase-like C-terminal domain-containing protein</fullName>
    </recommendedName>
</protein>
<evidence type="ECO:0008006" key="3">
    <source>
        <dbReference type="Google" id="ProtNLM"/>
    </source>
</evidence>
<dbReference type="InterPro" id="IPR036291">
    <property type="entry name" value="NAD(P)-bd_dom_sf"/>
</dbReference>
<accession>A0ABR4ANH4</accession>
<dbReference type="PANTHER" id="PTHR11695">
    <property type="entry name" value="ALCOHOL DEHYDROGENASE RELATED"/>
    <property type="match status" value="1"/>
</dbReference>
<dbReference type="Proteomes" id="UP001590950">
    <property type="component" value="Unassembled WGS sequence"/>
</dbReference>
<dbReference type="EMBL" id="JBEFKJ010000004">
    <property type="protein sequence ID" value="KAL2046262.1"/>
    <property type="molecule type" value="Genomic_DNA"/>
</dbReference>
<proteinExistence type="predicted"/>
<gene>
    <name evidence="1" type="ORF">N7G274_001709</name>
</gene>
<sequence length="215" mass="23416">MALKAQNLSWEEVATVPLSAITAWQAHAGLKGLDDPNTAGKRILITAAARGVGVWLVQLASIAGLQVVAQVGSARNDEFVRGLGVSETVNYKMESLQEWAGREGTVDIVIDCIGGKTLEDAWFCIKDGGTLVSIVEPPEEKRPKELKDRVVKSESFIMTPDGHQLADLSRLLDQGRCRAVLDSVWNFEDCNKAFKRLDTGHANGKVVIKVTEYVV</sequence>
<dbReference type="InterPro" id="IPR050700">
    <property type="entry name" value="YIM1/Zinc_Alcohol_DH_Fams"/>
</dbReference>
<dbReference type="Gene3D" id="3.40.50.720">
    <property type="entry name" value="NAD(P)-binding Rossmann-like Domain"/>
    <property type="match status" value="1"/>
</dbReference>
<keyword evidence="2" id="KW-1185">Reference proteome</keyword>
<comment type="caution">
    <text evidence="1">The sequence shown here is derived from an EMBL/GenBank/DDBJ whole genome shotgun (WGS) entry which is preliminary data.</text>
</comment>
<dbReference type="SUPFAM" id="SSF51735">
    <property type="entry name" value="NAD(P)-binding Rossmann-fold domains"/>
    <property type="match status" value="1"/>
</dbReference>
<dbReference type="PANTHER" id="PTHR11695:SF647">
    <property type="entry name" value="ENOYL REDUCTASE (ER) DOMAIN-CONTAINING PROTEIN"/>
    <property type="match status" value="1"/>
</dbReference>
<dbReference type="Gene3D" id="3.90.180.10">
    <property type="entry name" value="Medium-chain alcohol dehydrogenases, catalytic domain"/>
    <property type="match status" value="1"/>
</dbReference>
<evidence type="ECO:0000313" key="2">
    <source>
        <dbReference type="Proteomes" id="UP001590950"/>
    </source>
</evidence>
<organism evidence="1 2">
    <name type="scientific">Stereocaulon virgatum</name>
    <dbReference type="NCBI Taxonomy" id="373712"/>
    <lineage>
        <taxon>Eukaryota</taxon>
        <taxon>Fungi</taxon>
        <taxon>Dikarya</taxon>
        <taxon>Ascomycota</taxon>
        <taxon>Pezizomycotina</taxon>
        <taxon>Lecanoromycetes</taxon>
        <taxon>OSLEUM clade</taxon>
        <taxon>Lecanoromycetidae</taxon>
        <taxon>Lecanorales</taxon>
        <taxon>Lecanorineae</taxon>
        <taxon>Stereocaulaceae</taxon>
        <taxon>Stereocaulon</taxon>
    </lineage>
</organism>